<organism evidence="1">
    <name type="scientific">Escherichia coli</name>
    <dbReference type="NCBI Taxonomy" id="562"/>
    <lineage>
        <taxon>Bacteria</taxon>
        <taxon>Pseudomonadati</taxon>
        <taxon>Pseudomonadota</taxon>
        <taxon>Gammaproteobacteria</taxon>
        <taxon>Enterobacterales</taxon>
        <taxon>Enterobacteriaceae</taxon>
        <taxon>Escherichia</taxon>
    </lineage>
</organism>
<protein>
    <submittedName>
        <fullName evidence="1">Uncharacterized protein</fullName>
    </submittedName>
</protein>
<sequence>MFLLLKYRAKTLTVVRTHSRNIVAYAMGFIPHKDLRV</sequence>
<proteinExistence type="predicted"/>
<dbReference type="AlphaFoldDB" id="A0A3G1E151"/>
<name>A0A3G1E151_ECOLX</name>
<reference evidence="1" key="1">
    <citation type="submission" date="2016-07" db="EMBL/GenBank/DDBJ databases">
        <title>CTX-M-55-B1-ST2852 Escherichia coli in one Giant Panda with extraintestinal polyinfection, China.</title>
        <authorList>
            <person name="Zhou W."/>
            <person name="Guo X."/>
        </authorList>
    </citation>
    <scope>NUCLEOTIDE SEQUENCE</scope>
    <source>
        <strain evidence="1">SH-YH-DH</strain>
        <plasmid evidence="1">pSH-YH-DH</plasmid>
    </source>
</reference>
<evidence type="ECO:0000313" key="1">
    <source>
        <dbReference type="EMBL" id="ANR95156.1"/>
    </source>
</evidence>
<keyword evidence="1" id="KW-0614">Plasmid</keyword>
<gene>
    <name evidence="1" type="ORF">plasmid_0107</name>
</gene>
<geneLocation type="plasmid" evidence="1">
    <name>pSH-YH-DH</name>
</geneLocation>
<dbReference type="EMBL" id="KX129949">
    <property type="protein sequence ID" value="ANR95156.1"/>
    <property type="molecule type" value="Genomic_DNA"/>
</dbReference>
<accession>A0A3G1E151</accession>